<keyword evidence="4 6" id="KW-0371">Homeobox</keyword>
<organism evidence="11 12">
    <name type="scientific">Scylla paramamosain</name>
    <name type="common">Mud crab</name>
    <dbReference type="NCBI Taxonomy" id="85552"/>
    <lineage>
        <taxon>Eukaryota</taxon>
        <taxon>Metazoa</taxon>
        <taxon>Ecdysozoa</taxon>
        <taxon>Arthropoda</taxon>
        <taxon>Crustacea</taxon>
        <taxon>Multicrustacea</taxon>
        <taxon>Malacostraca</taxon>
        <taxon>Eumalacostraca</taxon>
        <taxon>Eucarida</taxon>
        <taxon>Decapoda</taxon>
        <taxon>Pleocyemata</taxon>
        <taxon>Brachyura</taxon>
        <taxon>Eubrachyura</taxon>
        <taxon>Portunoidea</taxon>
        <taxon>Portunidae</taxon>
        <taxon>Portuninae</taxon>
        <taxon>Scylla</taxon>
    </lineage>
</organism>
<dbReference type="InterPro" id="IPR019737">
    <property type="entry name" value="Homeobox-engrailed_CS"/>
</dbReference>
<dbReference type="PRINTS" id="PR00031">
    <property type="entry name" value="HTHREPRESSR"/>
</dbReference>
<keyword evidence="12" id="KW-1185">Reference proteome</keyword>
<dbReference type="GO" id="GO:0009653">
    <property type="term" value="P:anatomical structure morphogenesis"/>
    <property type="evidence" value="ECO:0007669"/>
    <property type="project" value="UniProtKB-ARBA"/>
</dbReference>
<dbReference type="PRINTS" id="PR00026">
    <property type="entry name" value="ENGRAILED"/>
</dbReference>
<name>A0AAW0U2C7_SCYPA</name>
<keyword evidence="2" id="KW-0217">Developmental protein</keyword>
<dbReference type="PROSITE" id="PS00027">
    <property type="entry name" value="HOMEOBOX_1"/>
    <property type="match status" value="1"/>
</dbReference>
<dbReference type="InterPro" id="IPR000747">
    <property type="entry name" value="HD_engrailed"/>
</dbReference>
<feature type="region of interest" description="Disordered" evidence="9">
    <location>
        <begin position="325"/>
        <end position="351"/>
    </location>
</feature>
<comment type="similarity">
    <text evidence="8">Belongs to the Engrailed homeobox family.</text>
</comment>
<evidence type="ECO:0000256" key="8">
    <source>
        <dbReference type="RuleBase" id="RU510713"/>
    </source>
</evidence>
<feature type="compositionally biased region" description="Pro residues" evidence="9">
    <location>
        <begin position="172"/>
        <end position="190"/>
    </location>
</feature>
<accession>A0AAW0U2C7</accession>
<dbReference type="GO" id="GO:0000981">
    <property type="term" value="F:DNA-binding transcription factor activity, RNA polymerase II-specific"/>
    <property type="evidence" value="ECO:0007669"/>
    <property type="project" value="InterPro"/>
</dbReference>
<dbReference type="SUPFAM" id="SSF46689">
    <property type="entry name" value="Homeodomain-like"/>
    <property type="match status" value="1"/>
</dbReference>
<evidence type="ECO:0000256" key="6">
    <source>
        <dbReference type="PROSITE-ProRule" id="PRU00108"/>
    </source>
</evidence>
<evidence type="ECO:0000313" key="12">
    <source>
        <dbReference type="Proteomes" id="UP001487740"/>
    </source>
</evidence>
<evidence type="ECO:0000256" key="5">
    <source>
        <dbReference type="ARBA" id="ARBA00023242"/>
    </source>
</evidence>
<dbReference type="PANTHER" id="PTHR24341">
    <property type="entry name" value="HOMEOBOX PROTEIN ENGRAILED"/>
    <property type="match status" value="1"/>
</dbReference>
<dbReference type="FunFam" id="1.10.10.60:FF:000189">
    <property type="entry name" value="Homeobox protein engrailed-like"/>
    <property type="match status" value="1"/>
</dbReference>
<dbReference type="PANTHER" id="PTHR24341:SF6">
    <property type="entry name" value="HOMEOBOX PROTEIN INVECTED"/>
    <property type="match status" value="1"/>
</dbReference>
<dbReference type="CDD" id="cd00086">
    <property type="entry name" value="homeodomain"/>
    <property type="match status" value="1"/>
</dbReference>
<evidence type="ECO:0000256" key="1">
    <source>
        <dbReference type="ARBA" id="ARBA00004123"/>
    </source>
</evidence>
<dbReference type="InterPro" id="IPR019549">
    <property type="entry name" value="Homeobox-engrailed_C-terminal"/>
</dbReference>
<evidence type="ECO:0000259" key="10">
    <source>
        <dbReference type="PROSITE" id="PS50071"/>
    </source>
</evidence>
<evidence type="ECO:0000256" key="3">
    <source>
        <dbReference type="ARBA" id="ARBA00023125"/>
    </source>
</evidence>
<keyword evidence="3 6" id="KW-0238">DNA-binding</keyword>
<dbReference type="GO" id="GO:0030182">
    <property type="term" value="P:neuron differentiation"/>
    <property type="evidence" value="ECO:0007669"/>
    <property type="project" value="TreeGrafter"/>
</dbReference>
<feature type="region of interest" description="Disordered" evidence="9">
    <location>
        <begin position="252"/>
        <end position="308"/>
    </location>
</feature>
<evidence type="ECO:0000256" key="7">
    <source>
        <dbReference type="RuleBase" id="RU000682"/>
    </source>
</evidence>
<evidence type="ECO:0000256" key="9">
    <source>
        <dbReference type="SAM" id="MobiDB-lite"/>
    </source>
</evidence>
<evidence type="ECO:0000256" key="4">
    <source>
        <dbReference type="ARBA" id="ARBA00023155"/>
    </source>
</evidence>
<gene>
    <name evidence="11" type="ORF">O3P69_006872</name>
</gene>
<dbReference type="PROSITE" id="PS50071">
    <property type="entry name" value="HOMEOBOX_2"/>
    <property type="match status" value="1"/>
</dbReference>
<reference evidence="11 12" key="1">
    <citation type="submission" date="2023-03" db="EMBL/GenBank/DDBJ databases">
        <title>High-quality genome of Scylla paramamosain provides insights in environmental adaptation.</title>
        <authorList>
            <person name="Zhang L."/>
        </authorList>
    </citation>
    <scope>NUCLEOTIDE SEQUENCE [LARGE SCALE GENOMIC DNA]</scope>
    <source>
        <strain evidence="11">LZ_2023a</strain>
        <tissue evidence="11">Muscle</tissue>
    </source>
</reference>
<feature type="region of interest" description="Disordered" evidence="9">
    <location>
        <begin position="128"/>
        <end position="232"/>
    </location>
</feature>
<sequence length="435" mass="46791">MGAGGRVAVWWWGRDQDGGELLGTARGIGVHLNEGAWLPAGRVITWQWGTTPGLGGTAPGGGVLGGGATQLYYPLPPGRPIPAGRGGATRRRQGLVGRPGWRRTWGGACVSQVAACGARGGAGGLWSPRGAGPAVSPASQDVQCLTRESPDAAERSSVMALELERQQQGAPAPAPATPAPSSPALPPTPPSHDARSPPSPTHEARSPPLPSPRSPLESKLPLSPPPFAASPRALPFSIENILRPDFGVTRLPERSSVRTPELLLRTPPKTPEAPVDLSQKPTAAAAHKVGGNKYPENPEALANPRVPTEDGNNWPAWVYCTRYSDRPSSGPRSRRIKRRDRNPEEKRPRTAFTSEQLARLKKEFEENKYLTEKRRQDLARDLGLNESQIKIWFQNKRAKIKKANGQKSGLAIHLMAQGLYNHSTIPVDEEDSYAC</sequence>
<dbReference type="InterPro" id="IPR000047">
    <property type="entry name" value="HTH_motif"/>
</dbReference>
<dbReference type="InterPro" id="IPR050720">
    <property type="entry name" value="Engrailed_Homeobox_TFs"/>
</dbReference>
<proteinExistence type="inferred from homology"/>
<dbReference type="SMART" id="SM00389">
    <property type="entry name" value="HOX"/>
    <property type="match status" value="1"/>
</dbReference>
<evidence type="ECO:0000313" key="11">
    <source>
        <dbReference type="EMBL" id="KAK8393845.1"/>
    </source>
</evidence>
<dbReference type="Pfam" id="PF00046">
    <property type="entry name" value="Homeodomain"/>
    <property type="match status" value="1"/>
</dbReference>
<dbReference type="Proteomes" id="UP001487740">
    <property type="component" value="Unassembled WGS sequence"/>
</dbReference>
<dbReference type="InterPro" id="IPR017970">
    <property type="entry name" value="Homeobox_CS"/>
</dbReference>
<comment type="caution">
    <text evidence="11">The sequence shown here is derived from an EMBL/GenBank/DDBJ whole genome shotgun (WGS) entry which is preliminary data.</text>
</comment>
<dbReference type="PRINTS" id="PR00024">
    <property type="entry name" value="HOMEOBOX"/>
</dbReference>
<evidence type="ECO:0000256" key="2">
    <source>
        <dbReference type="ARBA" id="ARBA00022473"/>
    </source>
</evidence>
<dbReference type="GO" id="GO:0000978">
    <property type="term" value="F:RNA polymerase II cis-regulatory region sequence-specific DNA binding"/>
    <property type="evidence" value="ECO:0007669"/>
    <property type="project" value="TreeGrafter"/>
</dbReference>
<dbReference type="InterPro" id="IPR001356">
    <property type="entry name" value="HD"/>
</dbReference>
<comment type="subcellular location">
    <subcellularLocation>
        <location evidence="1 6 7">Nucleus</location>
    </subcellularLocation>
</comment>
<feature type="domain" description="Homeobox" evidence="10">
    <location>
        <begin position="343"/>
        <end position="403"/>
    </location>
</feature>
<feature type="DNA-binding region" description="Homeobox" evidence="6">
    <location>
        <begin position="345"/>
        <end position="404"/>
    </location>
</feature>
<dbReference type="GO" id="GO:0005634">
    <property type="term" value="C:nucleus"/>
    <property type="evidence" value="ECO:0007669"/>
    <property type="project" value="UniProtKB-SubCell"/>
</dbReference>
<dbReference type="PROSITE" id="PS00033">
    <property type="entry name" value="ENGRAILED"/>
    <property type="match status" value="1"/>
</dbReference>
<dbReference type="AlphaFoldDB" id="A0AAW0U2C7"/>
<dbReference type="Gene3D" id="1.10.10.60">
    <property type="entry name" value="Homeodomain-like"/>
    <property type="match status" value="1"/>
</dbReference>
<dbReference type="EMBL" id="JARAKH010000020">
    <property type="protein sequence ID" value="KAK8393845.1"/>
    <property type="molecule type" value="Genomic_DNA"/>
</dbReference>
<dbReference type="InterPro" id="IPR020479">
    <property type="entry name" value="HD_metazoa"/>
</dbReference>
<protein>
    <recommendedName>
        <fullName evidence="8">Homeobox protein engrailed-like</fullName>
    </recommendedName>
</protein>
<keyword evidence="5 6" id="KW-0539">Nucleus</keyword>
<dbReference type="InterPro" id="IPR009057">
    <property type="entry name" value="Homeodomain-like_sf"/>
</dbReference>
<dbReference type="Pfam" id="PF10525">
    <property type="entry name" value="Engrail_1_C_sig"/>
    <property type="match status" value="1"/>
</dbReference>